<keyword evidence="2" id="KW-1003">Cell membrane</keyword>
<proteinExistence type="inferred from homology"/>
<comment type="subcellular location">
    <subcellularLocation>
        <location evidence="1">Cell membrane</location>
        <topology evidence="1">Multi-pass membrane protein</topology>
    </subcellularLocation>
</comment>
<feature type="domain" description="Threonine/serine exporter-like N-terminal" evidence="8">
    <location>
        <begin position="27"/>
        <end position="265"/>
    </location>
</feature>
<feature type="transmembrane region" description="Helical" evidence="7">
    <location>
        <begin position="157"/>
        <end position="175"/>
    </location>
</feature>
<dbReference type="AlphaFoldDB" id="A0A1N7L076"/>
<dbReference type="STRING" id="453582.SAMN05421580_103152"/>
<dbReference type="PANTHER" id="PTHR34390">
    <property type="entry name" value="UPF0442 PROTEIN YJJB-RELATED"/>
    <property type="match status" value="1"/>
</dbReference>
<evidence type="ECO:0000256" key="4">
    <source>
        <dbReference type="ARBA" id="ARBA00022989"/>
    </source>
</evidence>
<feature type="transmembrane region" description="Helical" evidence="7">
    <location>
        <begin position="133"/>
        <end position="151"/>
    </location>
</feature>
<evidence type="ECO:0000313" key="9">
    <source>
        <dbReference type="EMBL" id="SIS67269.1"/>
    </source>
</evidence>
<keyword evidence="3 7" id="KW-0812">Transmembrane</keyword>
<evidence type="ECO:0000256" key="7">
    <source>
        <dbReference type="SAM" id="Phobius"/>
    </source>
</evidence>
<dbReference type="Pfam" id="PF06738">
    <property type="entry name" value="ThrE"/>
    <property type="match status" value="1"/>
</dbReference>
<evidence type="ECO:0000259" key="8">
    <source>
        <dbReference type="Pfam" id="PF06738"/>
    </source>
</evidence>
<dbReference type="InterPro" id="IPR050539">
    <property type="entry name" value="ThrE_Dicarb/AminoAcid_Exp"/>
</dbReference>
<dbReference type="EMBL" id="FTOG01000003">
    <property type="protein sequence ID" value="SIS67269.1"/>
    <property type="molecule type" value="Genomic_DNA"/>
</dbReference>
<reference evidence="10" key="1">
    <citation type="submission" date="2017-01" db="EMBL/GenBank/DDBJ databases">
        <authorList>
            <person name="Varghese N."/>
            <person name="Submissions S."/>
        </authorList>
    </citation>
    <scope>NUCLEOTIDE SEQUENCE [LARGE SCALE GENOMIC DNA]</scope>
    <source>
        <strain evidence="10">DSM 19945</strain>
    </source>
</reference>
<evidence type="ECO:0000256" key="3">
    <source>
        <dbReference type="ARBA" id="ARBA00022692"/>
    </source>
</evidence>
<gene>
    <name evidence="9" type="ORF">SAMN05421580_103152</name>
</gene>
<dbReference type="GO" id="GO:0022857">
    <property type="term" value="F:transmembrane transporter activity"/>
    <property type="evidence" value="ECO:0007669"/>
    <property type="project" value="InterPro"/>
</dbReference>
<evidence type="ECO:0000256" key="6">
    <source>
        <dbReference type="ARBA" id="ARBA00034125"/>
    </source>
</evidence>
<evidence type="ECO:0000313" key="10">
    <source>
        <dbReference type="Proteomes" id="UP000186221"/>
    </source>
</evidence>
<dbReference type="GO" id="GO:0015744">
    <property type="term" value="P:succinate transport"/>
    <property type="evidence" value="ECO:0007669"/>
    <property type="project" value="TreeGrafter"/>
</dbReference>
<dbReference type="Proteomes" id="UP000186221">
    <property type="component" value="Unassembled WGS sequence"/>
</dbReference>
<evidence type="ECO:0000256" key="5">
    <source>
        <dbReference type="ARBA" id="ARBA00023136"/>
    </source>
</evidence>
<dbReference type="PANTHER" id="PTHR34390:SF2">
    <property type="entry name" value="SUCCINATE TRANSPORTER SUBUNIT YJJP-RELATED"/>
    <property type="match status" value="1"/>
</dbReference>
<feature type="transmembrane region" description="Helical" evidence="7">
    <location>
        <begin position="182"/>
        <end position="202"/>
    </location>
</feature>
<comment type="similarity">
    <text evidence="6">Belongs to the ThrE exporter (TC 2.A.79) family.</text>
</comment>
<keyword evidence="5 7" id="KW-0472">Membrane</keyword>
<dbReference type="InterPro" id="IPR010619">
    <property type="entry name" value="ThrE-like_N"/>
</dbReference>
<keyword evidence="10" id="KW-1185">Reference proteome</keyword>
<accession>A0A1N7L076</accession>
<evidence type="ECO:0000256" key="1">
    <source>
        <dbReference type="ARBA" id="ARBA00004651"/>
    </source>
</evidence>
<protein>
    <submittedName>
        <fullName evidence="9">Uncharacterized membrane protein YjjP, DUF1212 family</fullName>
    </submittedName>
</protein>
<organism evidence="9 10">
    <name type="scientific">Rhodobacter aestuarii</name>
    <dbReference type="NCBI Taxonomy" id="453582"/>
    <lineage>
        <taxon>Bacteria</taxon>
        <taxon>Pseudomonadati</taxon>
        <taxon>Pseudomonadota</taxon>
        <taxon>Alphaproteobacteria</taxon>
        <taxon>Rhodobacterales</taxon>
        <taxon>Rhodobacter group</taxon>
        <taxon>Rhodobacter</taxon>
    </lineage>
</organism>
<keyword evidence="4 7" id="KW-1133">Transmembrane helix</keyword>
<dbReference type="GO" id="GO:0005886">
    <property type="term" value="C:plasma membrane"/>
    <property type="evidence" value="ECO:0007669"/>
    <property type="project" value="UniProtKB-SubCell"/>
</dbReference>
<evidence type="ECO:0000256" key="2">
    <source>
        <dbReference type="ARBA" id="ARBA00022475"/>
    </source>
</evidence>
<feature type="transmembrane region" description="Helical" evidence="7">
    <location>
        <begin position="245"/>
        <end position="266"/>
    </location>
</feature>
<feature type="transmembrane region" description="Helical" evidence="7">
    <location>
        <begin position="208"/>
        <end position="224"/>
    </location>
</feature>
<name>A0A1N7L076_9RHOB</name>
<sequence>MRVMTMTDATTDPVVVRHRMLERYATTALKAGRVMMESGASVGVVHRGITMLAKGFGAETVGLRSGYASISMTLHAEGNTITRMLQVGRLGVNHRLDLAVRELCSRAEAGRMSVEEVEAELERLVRVTPRHPVWFISVAVGLACAAFGRLLGIDWAAFLPVLAAGTIGQYIRHHLMHRGTNVFLVAGAIAFIAASLGGLGALATGSDTAQLAMMASILLLVPGVPSTNAQTDIMNGYPTMGSARAVWVLMVMIFASVGVWFAQSLWGMGG</sequence>